<dbReference type="EMBL" id="JAGHXW010000026">
    <property type="protein sequence ID" value="MBO9759625.1"/>
    <property type="molecule type" value="Genomic_DNA"/>
</dbReference>
<sequence length="159" mass="17842">MTLRINACLFEYVMPSPRRRCEEIDASRVRCPHRSRDTPSTRPWGLDGGIHAANGPAIGGDTAPDSWRVVLMKAKEKGKALCRLLCRTMRTDHLDWSLPAHRRGTLGGMDAATELTGTYLQHAPRWWTGKGRAAKRENLECAVHSPHQRVGWLFSTASR</sequence>
<gene>
    <name evidence="1" type="ORF">J7405_08690</name>
</gene>
<protein>
    <submittedName>
        <fullName evidence="1">Uncharacterized protein</fullName>
    </submittedName>
</protein>
<dbReference type="RefSeq" id="WP_159252398.1">
    <property type="nucleotide sequence ID" value="NZ_JADKPW010000033.1"/>
</dbReference>
<organism evidence="1 2">
    <name type="scientific">Xanthomonas manihotis</name>
    <dbReference type="NCBI Taxonomy" id="43353"/>
    <lineage>
        <taxon>Bacteria</taxon>
        <taxon>Pseudomonadati</taxon>
        <taxon>Pseudomonadota</taxon>
        <taxon>Gammaproteobacteria</taxon>
        <taxon>Lysobacterales</taxon>
        <taxon>Lysobacteraceae</taxon>
        <taxon>Xanthomonas</taxon>
    </lineage>
</organism>
<reference evidence="1" key="1">
    <citation type="submission" date="2021-03" db="EMBL/GenBank/DDBJ databases">
        <title>Molecular characterization of Xanthomonas species pathogenic on Araceae and the development of a triplex TaqMan assay for detection of X. phaseoli pv. dieffenbachiae.</title>
        <authorList>
            <person name="Van Der Wolf J."/>
            <person name="Krijger M."/>
            <person name="Mendes O."/>
            <person name="Brankovics B."/>
            <person name="Bonants P."/>
            <person name="Meekes E."/>
        </authorList>
    </citation>
    <scope>NUCLEOTIDE SEQUENCE</scope>
    <source>
        <strain evidence="1">NBC1264</strain>
    </source>
</reference>
<evidence type="ECO:0000313" key="2">
    <source>
        <dbReference type="Proteomes" id="UP000668572"/>
    </source>
</evidence>
<name>A0A8I1XHB5_XANMN</name>
<evidence type="ECO:0000313" key="1">
    <source>
        <dbReference type="EMBL" id="MBO9759625.1"/>
    </source>
</evidence>
<dbReference type="Proteomes" id="UP000668572">
    <property type="component" value="Unassembled WGS sequence"/>
</dbReference>
<dbReference type="AlphaFoldDB" id="A0A8I1XHB5"/>
<accession>A0A8I1XHB5</accession>
<proteinExistence type="predicted"/>
<comment type="caution">
    <text evidence="1">The sequence shown here is derived from an EMBL/GenBank/DDBJ whole genome shotgun (WGS) entry which is preliminary data.</text>
</comment>